<dbReference type="HOGENOM" id="CLU_2651922_0_0_5"/>
<accession>B3PVP1</accession>
<evidence type="ECO:0000313" key="1">
    <source>
        <dbReference type="EMBL" id="ACE92261.1"/>
    </source>
</evidence>
<gene>
    <name evidence="1" type="ordered locus">RHECIAT_CH0003313</name>
</gene>
<protein>
    <submittedName>
        <fullName evidence="1">Uncharacterized protein</fullName>
    </submittedName>
</protein>
<dbReference type="KEGG" id="rec:RHECIAT_CH0003313"/>
<dbReference type="EMBL" id="CP001074">
    <property type="protein sequence ID" value="ACE92261.1"/>
    <property type="molecule type" value="Genomic_DNA"/>
</dbReference>
<sequence>MNVQWMNFRGFSERRRSAREDAVQAIPLDEPVSLAICQCPHQIVDDDALRTGRLTQALLAPKSVACGVLKYPCIFR</sequence>
<organism evidence="1 2">
    <name type="scientific">Rhizobium etli (strain CIAT 652)</name>
    <dbReference type="NCBI Taxonomy" id="491916"/>
    <lineage>
        <taxon>Bacteria</taxon>
        <taxon>Pseudomonadati</taxon>
        <taxon>Pseudomonadota</taxon>
        <taxon>Alphaproteobacteria</taxon>
        <taxon>Hyphomicrobiales</taxon>
        <taxon>Rhizobiaceae</taxon>
        <taxon>Rhizobium/Agrobacterium group</taxon>
        <taxon>Rhizobium</taxon>
    </lineage>
</organism>
<name>B3PVP1_RHIE6</name>
<reference evidence="1 2" key="1">
    <citation type="submission" date="2008-04" db="EMBL/GenBank/DDBJ databases">
        <title>Genome diversity and DNA divergence of Rhizobium etli.</title>
        <authorList>
            <person name="Gonzalez V."/>
            <person name="Acosta J.L."/>
            <person name="Santamaria R.I."/>
            <person name="Bustos P."/>
            <person name="Hernandez-Gonzalez I.L."/>
            <person name="Fernandez J.L."/>
            <person name="Diaz R."/>
            <person name="Flores M."/>
            <person name="Mora J."/>
            <person name="Palacios R."/>
            <person name="Davila G."/>
        </authorList>
    </citation>
    <scope>NUCLEOTIDE SEQUENCE [LARGE SCALE GENOMIC DNA]</scope>
    <source>
        <strain evidence="1 2">CIAT 652</strain>
    </source>
</reference>
<dbReference type="Proteomes" id="UP000008817">
    <property type="component" value="Chromosome"/>
</dbReference>
<evidence type="ECO:0000313" key="2">
    <source>
        <dbReference type="Proteomes" id="UP000008817"/>
    </source>
</evidence>
<dbReference type="AlphaFoldDB" id="B3PVP1"/>
<proteinExistence type="predicted"/>